<accession>A0A387HNG4</accession>
<keyword evidence="1" id="KW-1133">Transmembrane helix</keyword>
<sequence>MTVAGLKIGVASLGAVVAELLAAVSTDGLLPVTTGALALAVVVGLADRRVTDGPEGGRRLR</sequence>
<name>A0A387HNG4_9ACTN</name>
<dbReference type="Proteomes" id="UP000271554">
    <property type="component" value="Chromosome"/>
</dbReference>
<proteinExistence type="predicted"/>
<reference evidence="2 3" key="1">
    <citation type="submission" date="2018-10" db="EMBL/GenBank/DDBJ databases">
        <title>Relationship between Morphology and Antimicrobial Activity in Streptomyces.</title>
        <authorList>
            <person name="Kang H.J."/>
            <person name="Kim S.B."/>
        </authorList>
    </citation>
    <scope>NUCLEOTIDE SEQUENCE [LARGE SCALE GENOMIC DNA]</scope>
    <source>
        <strain evidence="2 3">BH38</strain>
    </source>
</reference>
<dbReference type="AlphaFoldDB" id="A0A387HNG4"/>
<dbReference type="EMBL" id="CP032698">
    <property type="protein sequence ID" value="AYG85094.1"/>
    <property type="molecule type" value="Genomic_DNA"/>
</dbReference>
<dbReference type="KEGG" id="shun:DWB77_07310"/>
<organism evidence="2 3">
    <name type="scientific">Streptomyces hundungensis</name>
    <dbReference type="NCBI Taxonomy" id="1077946"/>
    <lineage>
        <taxon>Bacteria</taxon>
        <taxon>Bacillati</taxon>
        <taxon>Actinomycetota</taxon>
        <taxon>Actinomycetes</taxon>
        <taxon>Kitasatosporales</taxon>
        <taxon>Streptomycetaceae</taxon>
        <taxon>Streptomyces</taxon>
    </lineage>
</organism>
<evidence type="ECO:0000313" key="2">
    <source>
        <dbReference type="EMBL" id="AYG85094.1"/>
    </source>
</evidence>
<keyword evidence="3" id="KW-1185">Reference proteome</keyword>
<keyword evidence="1" id="KW-0812">Transmembrane</keyword>
<gene>
    <name evidence="2" type="ORF">DWB77_07310</name>
</gene>
<evidence type="ECO:0000313" key="3">
    <source>
        <dbReference type="Proteomes" id="UP000271554"/>
    </source>
</evidence>
<keyword evidence="1" id="KW-0472">Membrane</keyword>
<protein>
    <submittedName>
        <fullName evidence="2">Uncharacterized protein</fullName>
    </submittedName>
</protein>
<feature type="transmembrane region" description="Helical" evidence="1">
    <location>
        <begin position="28"/>
        <end position="46"/>
    </location>
</feature>
<evidence type="ECO:0000256" key="1">
    <source>
        <dbReference type="SAM" id="Phobius"/>
    </source>
</evidence>